<feature type="region of interest" description="Disordered" evidence="1">
    <location>
        <begin position="93"/>
        <end position="156"/>
    </location>
</feature>
<sequence length="156" mass="17492">MIPPEARVLRVPGADHAVLDVPTGRLMVSRGHNDVHGDPSELRRFARAILEVCDEITGRATAGTGSLPSRRGILWFWQWPKSRSTCIVVSGHMTKRDTREKDVAKGKGHVAPLDPKEIVDALKRNRNDSDEIRRSADERRERLRGAVDGPRKKFSL</sequence>
<organism evidence="2 3">
    <name type="scientific">Ancylobacter defluvii</name>
    <dbReference type="NCBI Taxonomy" id="1282440"/>
    <lineage>
        <taxon>Bacteria</taxon>
        <taxon>Pseudomonadati</taxon>
        <taxon>Pseudomonadota</taxon>
        <taxon>Alphaproteobacteria</taxon>
        <taxon>Hyphomicrobiales</taxon>
        <taxon>Xanthobacteraceae</taxon>
        <taxon>Ancylobacter</taxon>
    </lineage>
</organism>
<proteinExistence type="predicted"/>
<evidence type="ECO:0000313" key="2">
    <source>
        <dbReference type="EMBL" id="GLK86704.1"/>
    </source>
</evidence>
<keyword evidence="3" id="KW-1185">Reference proteome</keyword>
<evidence type="ECO:0000256" key="1">
    <source>
        <dbReference type="SAM" id="MobiDB-lite"/>
    </source>
</evidence>
<protein>
    <submittedName>
        <fullName evidence="2">Uncharacterized protein</fullName>
    </submittedName>
</protein>
<dbReference type="RefSeq" id="WP_213363736.1">
    <property type="nucleotide sequence ID" value="NZ_BSFM01000021.1"/>
</dbReference>
<dbReference type="AlphaFoldDB" id="A0A9W6K3B3"/>
<feature type="compositionally biased region" description="Basic and acidic residues" evidence="1">
    <location>
        <begin position="114"/>
        <end position="156"/>
    </location>
</feature>
<name>A0A9W6K3B3_9HYPH</name>
<dbReference type="Proteomes" id="UP001143330">
    <property type="component" value="Unassembled WGS sequence"/>
</dbReference>
<accession>A0A9W6K3B3</accession>
<reference evidence="2" key="2">
    <citation type="submission" date="2023-01" db="EMBL/GenBank/DDBJ databases">
        <authorList>
            <person name="Sun Q."/>
            <person name="Evtushenko L."/>
        </authorList>
    </citation>
    <scope>NUCLEOTIDE SEQUENCE</scope>
    <source>
        <strain evidence="2">VKM B-2789</strain>
    </source>
</reference>
<feature type="compositionally biased region" description="Basic and acidic residues" evidence="1">
    <location>
        <begin position="94"/>
        <end position="105"/>
    </location>
</feature>
<evidence type="ECO:0000313" key="3">
    <source>
        <dbReference type="Proteomes" id="UP001143330"/>
    </source>
</evidence>
<dbReference type="EMBL" id="BSFM01000021">
    <property type="protein sequence ID" value="GLK86704.1"/>
    <property type="molecule type" value="Genomic_DNA"/>
</dbReference>
<reference evidence="2" key="1">
    <citation type="journal article" date="2014" name="Int. J. Syst. Evol. Microbiol.">
        <title>Complete genome sequence of Corynebacterium casei LMG S-19264T (=DSM 44701T), isolated from a smear-ripened cheese.</title>
        <authorList>
            <consortium name="US DOE Joint Genome Institute (JGI-PGF)"/>
            <person name="Walter F."/>
            <person name="Albersmeier A."/>
            <person name="Kalinowski J."/>
            <person name="Ruckert C."/>
        </authorList>
    </citation>
    <scope>NUCLEOTIDE SEQUENCE</scope>
    <source>
        <strain evidence="2">VKM B-2789</strain>
    </source>
</reference>
<comment type="caution">
    <text evidence="2">The sequence shown here is derived from an EMBL/GenBank/DDBJ whole genome shotgun (WGS) entry which is preliminary data.</text>
</comment>
<gene>
    <name evidence="2" type="ORF">GCM10017653_47740</name>
</gene>